<dbReference type="GO" id="GO:0008209">
    <property type="term" value="P:androgen metabolic process"/>
    <property type="evidence" value="ECO:0007669"/>
    <property type="project" value="TreeGrafter"/>
</dbReference>
<proteinExistence type="inferred from homology"/>
<evidence type="ECO:0000313" key="3">
    <source>
        <dbReference type="Ensembl" id="ENSHHUP00000009373.1"/>
    </source>
</evidence>
<dbReference type="GO" id="GO:0004303">
    <property type="term" value="F:estradiol 17-beta-dehydrogenase [NAD(P)+] activity"/>
    <property type="evidence" value="ECO:0007669"/>
    <property type="project" value="TreeGrafter"/>
</dbReference>
<dbReference type="GO" id="GO:0006631">
    <property type="term" value="P:fatty acid metabolic process"/>
    <property type="evidence" value="ECO:0007669"/>
    <property type="project" value="TreeGrafter"/>
</dbReference>
<dbReference type="Proteomes" id="UP000314982">
    <property type="component" value="Unassembled WGS sequence"/>
</dbReference>
<accession>A0A4W5JWK4</accession>
<keyword evidence="4" id="KW-1185">Reference proteome</keyword>
<dbReference type="SUPFAM" id="SSF51735">
    <property type="entry name" value="NAD(P)-binding Rossmann-fold domains"/>
    <property type="match status" value="1"/>
</dbReference>
<evidence type="ECO:0000256" key="2">
    <source>
        <dbReference type="ARBA" id="ARBA00023002"/>
    </source>
</evidence>
<protein>
    <submittedName>
        <fullName evidence="3">Uncharacterized protein</fullName>
    </submittedName>
</protein>
<dbReference type="GeneTree" id="ENSGT00970000198025"/>
<dbReference type="GO" id="GO:0008210">
    <property type="term" value="P:estrogen metabolic process"/>
    <property type="evidence" value="ECO:0007669"/>
    <property type="project" value="TreeGrafter"/>
</dbReference>
<sequence>MVGLVTGGASGLGRATVERLVQQGACAVILDLPSSDGHTLAASLGERFHPISLHYIDQCFLCDGSNIISAPFQCNKPKQI</sequence>
<reference evidence="3" key="2">
    <citation type="submission" date="2025-08" db="UniProtKB">
        <authorList>
            <consortium name="Ensembl"/>
        </authorList>
    </citation>
    <scope>IDENTIFICATION</scope>
</reference>
<dbReference type="InterPro" id="IPR036291">
    <property type="entry name" value="NAD(P)-bd_dom_sf"/>
</dbReference>
<dbReference type="Gene3D" id="3.40.50.720">
    <property type="entry name" value="NAD(P)-binding Rossmann-like Domain"/>
    <property type="match status" value="1"/>
</dbReference>
<dbReference type="Ensembl" id="ENSHHUT00000009666.1">
    <property type="protein sequence ID" value="ENSHHUP00000009373.1"/>
    <property type="gene ID" value="ENSHHUG00000005720.1"/>
</dbReference>
<dbReference type="Pfam" id="PF00106">
    <property type="entry name" value="adh_short"/>
    <property type="match status" value="1"/>
</dbReference>
<evidence type="ECO:0000313" key="4">
    <source>
        <dbReference type="Proteomes" id="UP000314982"/>
    </source>
</evidence>
<keyword evidence="2" id="KW-0560">Oxidoreductase</keyword>
<dbReference type="InterPro" id="IPR002347">
    <property type="entry name" value="SDR_fam"/>
</dbReference>
<reference evidence="3" key="3">
    <citation type="submission" date="2025-09" db="UniProtKB">
        <authorList>
            <consortium name="Ensembl"/>
        </authorList>
    </citation>
    <scope>IDENTIFICATION</scope>
</reference>
<dbReference type="AlphaFoldDB" id="A0A4W5JWK4"/>
<comment type="similarity">
    <text evidence="1">Belongs to the short-chain dehydrogenases/reductases (SDR) family.</text>
</comment>
<organism evidence="3 4">
    <name type="scientific">Hucho hucho</name>
    <name type="common">huchen</name>
    <dbReference type="NCBI Taxonomy" id="62062"/>
    <lineage>
        <taxon>Eukaryota</taxon>
        <taxon>Metazoa</taxon>
        <taxon>Chordata</taxon>
        <taxon>Craniata</taxon>
        <taxon>Vertebrata</taxon>
        <taxon>Euteleostomi</taxon>
        <taxon>Actinopterygii</taxon>
        <taxon>Neopterygii</taxon>
        <taxon>Teleostei</taxon>
        <taxon>Protacanthopterygii</taxon>
        <taxon>Salmoniformes</taxon>
        <taxon>Salmonidae</taxon>
        <taxon>Salmoninae</taxon>
        <taxon>Hucho</taxon>
    </lineage>
</organism>
<dbReference type="PANTHER" id="PTHR43658:SF8">
    <property type="entry name" value="17-BETA-HYDROXYSTEROID DEHYDROGENASE 14-RELATED"/>
    <property type="match status" value="1"/>
</dbReference>
<evidence type="ECO:0000256" key="1">
    <source>
        <dbReference type="ARBA" id="ARBA00006484"/>
    </source>
</evidence>
<reference evidence="4" key="1">
    <citation type="submission" date="2018-06" db="EMBL/GenBank/DDBJ databases">
        <title>Genome assembly of Danube salmon.</title>
        <authorList>
            <person name="Macqueen D.J."/>
            <person name="Gundappa M.K."/>
        </authorList>
    </citation>
    <scope>NUCLEOTIDE SEQUENCE [LARGE SCALE GENOMIC DNA]</scope>
</reference>
<dbReference type="GO" id="GO:0005739">
    <property type="term" value="C:mitochondrion"/>
    <property type="evidence" value="ECO:0007669"/>
    <property type="project" value="TreeGrafter"/>
</dbReference>
<name>A0A4W5JWK4_9TELE</name>
<dbReference type="PANTHER" id="PTHR43658">
    <property type="entry name" value="SHORT-CHAIN DEHYDROGENASE/REDUCTASE"/>
    <property type="match status" value="1"/>
</dbReference>
<dbReference type="STRING" id="62062.ENSHHUP00000009373"/>